<proteinExistence type="predicted"/>
<protein>
    <submittedName>
        <fullName evidence="3">Chorein_N domain-containing protein</fullName>
    </submittedName>
</protein>
<dbReference type="OrthoDB" id="43807at2759"/>
<dbReference type="AlphaFoldDB" id="A0A0N4VEJ1"/>
<dbReference type="EMBL" id="UXUI01009474">
    <property type="protein sequence ID" value="VDD93793.1"/>
    <property type="molecule type" value="Genomic_DNA"/>
</dbReference>
<dbReference type="PANTHER" id="PTHR22774:SF11">
    <property type="entry name" value="CHOREIN N-TERMINAL DOMAIN-CONTAINING PROTEIN"/>
    <property type="match status" value="1"/>
</dbReference>
<evidence type="ECO:0000313" key="2">
    <source>
        <dbReference type="Proteomes" id="UP000274131"/>
    </source>
</evidence>
<sequence length="741" mass="83359">MTSLIKNQIIKHLSKFARNIAADQIDVKILSGKGELKNIEINEVVLTEVLELPTWLRIRKAFCNRVAVRVPWTRLRSSPIQLFIDEINVEVELTSEPLVSDGSNPLSSFSDNSYGFANRVVEGMSLYINTVEVHFDSGAFGGCFMAFARPENSQRTNISAPLRLITSSGKTRITIKKSTVDGTVLGGRLQTILDDILWVATLPQVRSAIAFYSHIMNLVKAAPKKAKTGISQSLPKPSLSNMLSATTSMASKAFRNFDFEQTSLHLYVGKIDMHLCDDTNASSEFPPDFDIENGALQVTFIRLSIDFYPSNIAGSERSSWVRYTAPNQCSTWNQKILQAHFVKLCSRLAQIFYIFFSTFIQNNIISRHFSLKPFCSELNAQHRLKRIWPQLQSKNCVIRIHDVVVQCVTDMNSKREGLFNLFMSDRKSKASLPSDQPLVHLELASFYHPATEAMPLPSNTVHLLLAPFVFLLDQRTVRWAAFIFQDISTAVKRTGATFDVKDMPESDIRVDFLMPKVIIPLTACKTGDYRYPRRLIISMSTVLMTNCGSLHSQDSSSFFKSISSNLLDLVEQVQLSFDVEHFRKFIIQLNDTMVESEPGEERFWISTSPVWIDTDYGDGTKTAPVLGDVAFHAVVMLSPNQINVAIQPQCRVRVFLDHFQLVQLTRLFSALSLFVEQLEADRKFFTGQVTNGDATPLALVAIIEQIQVNLLLPCTPIQNPYDNSIRPPADCTTSSIGMYFV</sequence>
<dbReference type="STRING" id="51028.A0A0N4VEJ1"/>
<gene>
    <name evidence="1" type="ORF">EVEC_LOCUS8544</name>
</gene>
<dbReference type="PANTHER" id="PTHR22774">
    <property type="entry name" value="CHOREIN N-TERMINAL DOMAIN-CONTAINING PROTEIN"/>
    <property type="match status" value="1"/>
</dbReference>
<reference evidence="1 2" key="2">
    <citation type="submission" date="2018-10" db="EMBL/GenBank/DDBJ databases">
        <authorList>
            <consortium name="Pathogen Informatics"/>
        </authorList>
    </citation>
    <scope>NUCLEOTIDE SEQUENCE [LARGE SCALE GENOMIC DNA]</scope>
</reference>
<keyword evidence="2" id="KW-1185">Reference proteome</keyword>
<accession>A0A0N4VEJ1</accession>
<evidence type="ECO:0000313" key="3">
    <source>
        <dbReference type="WBParaSite" id="EVEC_0000910301-mRNA-1"/>
    </source>
</evidence>
<name>A0A0N4VEJ1_ENTVE</name>
<dbReference type="Pfam" id="PF24917">
    <property type="entry name" value="BLTP3A_B"/>
    <property type="match status" value="2"/>
</dbReference>
<evidence type="ECO:0000313" key="1">
    <source>
        <dbReference type="EMBL" id="VDD93793.1"/>
    </source>
</evidence>
<dbReference type="InterPro" id="IPR026728">
    <property type="entry name" value="BLTP3A/B"/>
</dbReference>
<reference evidence="3" key="1">
    <citation type="submission" date="2017-02" db="UniProtKB">
        <authorList>
            <consortium name="WormBaseParasite"/>
        </authorList>
    </citation>
    <scope>IDENTIFICATION</scope>
</reference>
<dbReference type="Proteomes" id="UP000274131">
    <property type="component" value="Unassembled WGS sequence"/>
</dbReference>
<dbReference type="WBParaSite" id="EVEC_0000910301-mRNA-1">
    <property type="protein sequence ID" value="EVEC_0000910301-mRNA-1"/>
    <property type="gene ID" value="EVEC_0000910301"/>
</dbReference>
<organism evidence="3">
    <name type="scientific">Enterobius vermicularis</name>
    <name type="common">Human pinworm</name>
    <dbReference type="NCBI Taxonomy" id="51028"/>
    <lineage>
        <taxon>Eukaryota</taxon>
        <taxon>Metazoa</taxon>
        <taxon>Ecdysozoa</taxon>
        <taxon>Nematoda</taxon>
        <taxon>Chromadorea</taxon>
        <taxon>Rhabditida</taxon>
        <taxon>Spirurina</taxon>
        <taxon>Oxyuridomorpha</taxon>
        <taxon>Oxyuroidea</taxon>
        <taxon>Oxyuridae</taxon>
        <taxon>Enterobius</taxon>
    </lineage>
</organism>